<name>A0A4C1UKU6_EUMVA</name>
<dbReference type="GO" id="GO:0006281">
    <property type="term" value="P:DNA repair"/>
    <property type="evidence" value="ECO:0007669"/>
    <property type="project" value="UniProtKB-KW"/>
</dbReference>
<dbReference type="PANTHER" id="PTHR10492:SF57">
    <property type="entry name" value="ATP-DEPENDENT DNA HELICASE"/>
    <property type="match status" value="1"/>
</dbReference>
<dbReference type="GO" id="GO:0043139">
    <property type="term" value="F:5'-3' DNA helicase activity"/>
    <property type="evidence" value="ECO:0007669"/>
    <property type="project" value="UniProtKB-EC"/>
</dbReference>
<dbReference type="Proteomes" id="UP000299102">
    <property type="component" value="Unassembled WGS sequence"/>
</dbReference>
<evidence type="ECO:0000313" key="5">
    <source>
        <dbReference type="EMBL" id="GBP27081.1"/>
    </source>
</evidence>
<keyword evidence="1" id="KW-0233">DNA recombination</keyword>
<dbReference type="GO" id="GO:0000723">
    <property type="term" value="P:telomere maintenance"/>
    <property type="evidence" value="ECO:0007669"/>
    <property type="project" value="InterPro"/>
</dbReference>
<feature type="compositionally biased region" description="Basic and acidic residues" evidence="2">
    <location>
        <begin position="151"/>
        <end position="163"/>
    </location>
</feature>
<dbReference type="InterPro" id="IPR027417">
    <property type="entry name" value="P-loop_NTPase"/>
</dbReference>
<dbReference type="EC" id="5.6.2.3" evidence="1"/>
<feature type="compositionally biased region" description="Polar residues" evidence="2">
    <location>
        <begin position="219"/>
        <end position="233"/>
    </location>
</feature>
<feature type="compositionally biased region" description="Basic and acidic residues" evidence="2">
    <location>
        <begin position="175"/>
        <end position="191"/>
    </location>
</feature>
<organism evidence="5 6">
    <name type="scientific">Eumeta variegata</name>
    <name type="common">Bagworm moth</name>
    <name type="synonym">Eumeta japonica</name>
    <dbReference type="NCBI Taxonomy" id="151549"/>
    <lineage>
        <taxon>Eukaryota</taxon>
        <taxon>Metazoa</taxon>
        <taxon>Ecdysozoa</taxon>
        <taxon>Arthropoda</taxon>
        <taxon>Hexapoda</taxon>
        <taxon>Insecta</taxon>
        <taxon>Pterygota</taxon>
        <taxon>Neoptera</taxon>
        <taxon>Endopterygota</taxon>
        <taxon>Lepidoptera</taxon>
        <taxon>Glossata</taxon>
        <taxon>Ditrysia</taxon>
        <taxon>Tineoidea</taxon>
        <taxon>Psychidae</taxon>
        <taxon>Oiketicinae</taxon>
        <taxon>Eumeta</taxon>
    </lineage>
</organism>
<dbReference type="GO" id="GO:0006310">
    <property type="term" value="P:DNA recombination"/>
    <property type="evidence" value="ECO:0007669"/>
    <property type="project" value="UniProtKB-KW"/>
</dbReference>
<comment type="caution">
    <text evidence="5">The sequence shown here is derived from an EMBL/GenBank/DDBJ whole genome shotgun (WGS) entry which is preliminary data.</text>
</comment>
<comment type="similarity">
    <text evidence="1">Belongs to the helicase family.</text>
</comment>
<keyword evidence="1" id="KW-0227">DNA damage</keyword>
<gene>
    <name evidence="5" type="primary">pif1</name>
    <name evidence="5" type="ORF">EVAR_16749_1</name>
</gene>
<keyword evidence="1 5" id="KW-0347">Helicase</keyword>
<comment type="cofactor">
    <cofactor evidence="1">
        <name>Mg(2+)</name>
        <dbReference type="ChEBI" id="CHEBI:18420"/>
    </cofactor>
</comment>
<evidence type="ECO:0000256" key="2">
    <source>
        <dbReference type="SAM" id="MobiDB-lite"/>
    </source>
</evidence>
<keyword evidence="1" id="KW-0378">Hydrolase</keyword>
<dbReference type="Pfam" id="PF05970">
    <property type="entry name" value="PIF1"/>
    <property type="match status" value="1"/>
</dbReference>
<feature type="region of interest" description="Disordered" evidence="2">
    <location>
        <begin position="133"/>
        <end position="233"/>
    </location>
</feature>
<feature type="domain" description="Helitron helicase-like" evidence="4">
    <location>
        <begin position="497"/>
        <end position="598"/>
    </location>
</feature>
<feature type="compositionally biased region" description="Basic and acidic residues" evidence="2">
    <location>
        <begin position="111"/>
        <end position="122"/>
    </location>
</feature>
<accession>A0A4C1UKU6</accession>
<reference evidence="5 6" key="1">
    <citation type="journal article" date="2019" name="Commun. Biol.">
        <title>The bagworm genome reveals a unique fibroin gene that provides high tensile strength.</title>
        <authorList>
            <person name="Kono N."/>
            <person name="Nakamura H."/>
            <person name="Ohtoshi R."/>
            <person name="Tomita M."/>
            <person name="Numata K."/>
            <person name="Arakawa K."/>
        </authorList>
    </citation>
    <scope>NUCLEOTIDE SEQUENCE [LARGE SCALE GENOMIC DNA]</scope>
</reference>
<evidence type="ECO:0000313" key="6">
    <source>
        <dbReference type="Proteomes" id="UP000299102"/>
    </source>
</evidence>
<keyword evidence="1" id="KW-0547">Nucleotide-binding</keyword>
<proteinExistence type="inferred from homology"/>
<feature type="compositionally biased region" description="Basic and acidic residues" evidence="2">
    <location>
        <begin position="198"/>
        <end position="218"/>
    </location>
</feature>
<dbReference type="EMBL" id="BGZK01000189">
    <property type="protein sequence ID" value="GBP27081.1"/>
    <property type="molecule type" value="Genomic_DNA"/>
</dbReference>
<dbReference type="InterPro" id="IPR010285">
    <property type="entry name" value="DNA_helicase_pif1-like_DEAD"/>
</dbReference>
<dbReference type="Pfam" id="PF14214">
    <property type="entry name" value="Helitron_like_N"/>
    <property type="match status" value="1"/>
</dbReference>
<evidence type="ECO:0000259" key="3">
    <source>
        <dbReference type="Pfam" id="PF05970"/>
    </source>
</evidence>
<keyword evidence="1" id="KW-0067">ATP-binding</keyword>
<keyword evidence="6" id="KW-1185">Reference proteome</keyword>
<evidence type="ECO:0000259" key="4">
    <source>
        <dbReference type="Pfam" id="PF14214"/>
    </source>
</evidence>
<sequence length="1219" mass="140188">MRSRSCAHKDLRVTAQCTIKYQTINECERVRRSHPQAYAQLSSYRFMYGPWPSMPVHLEGTDRVSVQPSESLLGRLAVRGGQGIKIRRNEESSSETENRLSIHRQYVAQSRARESSTERSQRLAEQNMRTAQIRARESSLQRSQRLAEQNVRARESSLERSQRLTEQNLRTSHVHARESSTQRLQRLEEQNIRNIQSRTRESSSERFQRLQDQRERQQTSRARSRNQVLAHSNRSAFRYDPQIDYAQQSSVQIGDMNKICPKCSAKKWVDETNGMCCASGKVSLPSIQEPPQPIKNLLTNNHSLSRHFITNIRKYNSLFQMTSFGAKEIREGNFMPTFKIEGQVYHLIGSLLPPPGQNPQYLQVYFISDADQLSLRSNIAPTLKIDLINELQTALNSHNVYIRSFKQNIERNSSDNLKLIIHSDRPPQTAHPGRYNAPAVNEVAVLLVDEEKGPRDIVLHGRDGQLKRVSELHRSYDPLQYPLMFVKGEDGYYLTIPQEGSPRYLHEKIQDAMTYVRNYGRPDLFVTFTCNPEWPEIKAELLPDQRSFDRHDIISRVFHLKMKKFLNLFVKDEIFGKVKCYMASVEWQKRGLPHCHLLFWLETKIQPDEIDSVIVAELPNQQNDPILYDIVTKNMVHGPCGEHNLSAPCMKNGICTKKYPRRLVNETQTGEDGYPVYRRRDAANGGLSASLNIRGRNFTIDNSWIVPYSPLLCRTFNAHINVEYCHSVQAIKYICKYINKGSDQATFGVRNPNDEVENYVNGRYISTSEAAWRIFEFPIHERHPTVLQLAVHLENGQRVYFTTETAVQVAQNPRKTTLLAFFELCNEDEFAKTLLYHEVPQYYTWANNKFTRRKRGENVVGYPGIKKDSALGRVYGVHPSQSECFYLRMLLHHVRGPTSFQYLKTVDGVLKETYQAACRARGLLENDDHWENTLREASLSQCPLQLRELFVVILLFCQPSEPLKLWNIFKDDLCEDIRHRIRQQNQDITLPYNEDIYNEGLIQIENKLLQLNDKSLSDFGLPSSVRTESNAAETMTHRYDTNNLTAFVNENLPKKIAIAVASSGIAATLLKDGKTAHSTFKLPLSVNLEQQSTCSIRKNGPIGKLLQDASLIMWDECTMSHRAHIEAVNRTLQDLRNSSAVMGGITFVFAGDFRQTLPVINRGTRADIIKACLKSSPLWTTIETLKLRTNMRAHLHGITDSDFPQQLLKLGKEFFQLQI</sequence>
<dbReference type="GO" id="GO:0005524">
    <property type="term" value="F:ATP binding"/>
    <property type="evidence" value="ECO:0007669"/>
    <property type="project" value="UniProtKB-KW"/>
</dbReference>
<dbReference type="PANTHER" id="PTHR10492">
    <property type="match status" value="1"/>
</dbReference>
<feature type="region of interest" description="Disordered" evidence="2">
    <location>
        <begin position="107"/>
        <end position="126"/>
    </location>
</feature>
<keyword evidence="1" id="KW-0234">DNA repair</keyword>
<evidence type="ECO:0000256" key="1">
    <source>
        <dbReference type="RuleBase" id="RU363044"/>
    </source>
</evidence>
<dbReference type="Gene3D" id="3.40.50.300">
    <property type="entry name" value="P-loop containing nucleotide triphosphate hydrolases"/>
    <property type="match status" value="1"/>
</dbReference>
<dbReference type="OrthoDB" id="1728974at2759"/>
<protein>
    <recommendedName>
        <fullName evidence="1">ATP-dependent DNA helicase</fullName>
        <ecNumber evidence="1">5.6.2.3</ecNumber>
    </recommendedName>
</protein>
<feature type="domain" description="DNA helicase Pif1-like DEAD-box helicase" evidence="3">
    <location>
        <begin position="1053"/>
        <end position="1199"/>
    </location>
</feature>
<comment type="catalytic activity">
    <reaction evidence="1">
        <text>ATP + H2O = ADP + phosphate + H(+)</text>
        <dbReference type="Rhea" id="RHEA:13065"/>
        <dbReference type="ChEBI" id="CHEBI:15377"/>
        <dbReference type="ChEBI" id="CHEBI:15378"/>
        <dbReference type="ChEBI" id="CHEBI:30616"/>
        <dbReference type="ChEBI" id="CHEBI:43474"/>
        <dbReference type="ChEBI" id="CHEBI:456216"/>
        <dbReference type="EC" id="5.6.2.3"/>
    </reaction>
</comment>
<dbReference type="GO" id="GO:0016887">
    <property type="term" value="F:ATP hydrolysis activity"/>
    <property type="evidence" value="ECO:0007669"/>
    <property type="project" value="RHEA"/>
</dbReference>
<dbReference type="InterPro" id="IPR025476">
    <property type="entry name" value="Helitron_helicase-like"/>
</dbReference>
<dbReference type="AlphaFoldDB" id="A0A4C1UKU6"/>